<evidence type="ECO:0000256" key="2">
    <source>
        <dbReference type="SAM" id="Phobius"/>
    </source>
</evidence>
<organism evidence="3 4">
    <name type="scientific">Pichia kudriavzevii</name>
    <name type="common">Yeast</name>
    <name type="synonym">Issatchenkia orientalis</name>
    <dbReference type="NCBI Taxonomy" id="4909"/>
    <lineage>
        <taxon>Eukaryota</taxon>
        <taxon>Fungi</taxon>
        <taxon>Dikarya</taxon>
        <taxon>Ascomycota</taxon>
        <taxon>Saccharomycotina</taxon>
        <taxon>Pichiomycetes</taxon>
        <taxon>Pichiales</taxon>
        <taxon>Pichiaceae</taxon>
        <taxon>Pichia</taxon>
    </lineage>
</organism>
<feature type="compositionally biased region" description="Basic and acidic residues" evidence="1">
    <location>
        <begin position="46"/>
        <end position="56"/>
    </location>
</feature>
<dbReference type="VEuPathDB" id="FungiDB:C5L36_0A09680"/>
<evidence type="ECO:0000313" key="3">
    <source>
        <dbReference type="EMBL" id="KGK37123.1"/>
    </source>
</evidence>
<keyword evidence="2" id="KW-1133">Transmembrane helix</keyword>
<feature type="compositionally biased region" description="Polar residues" evidence="1">
    <location>
        <begin position="57"/>
        <end position="67"/>
    </location>
</feature>
<protein>
    <submittedName>
        <fullName evidence="3">Uncharacterized protein</fullName>
    </submittedName>
</protein>
<dbReference type="HOGENOM" id="CLU_427027_0_0_1"/>
<sequence>MVDIGIRQDQQVDPTAIHLDLMFASPFTGRSKDSGSSKKKPVGAAETHHEHVEKNLARSTLKGTPSNSKDHDTGNQTVFNELRTGNIKLKSGTTQIMEKVSMGITNDSDVDGKSVNGGPKIERDSILSPHSSVFDALRNPDLNREVDIPSIDDPTSKVNLGKVHQTQFQFQFSQSNNLGESRSGSHNMDFSITSWQNVNADFSCSNIIDPESRTNSQGFTHYSQFNFPSDNDSNIISGNNSPYLKHASLFNNISSTTNVSGSPNAASILSSSSGHEDEKLVNDETVVQDDNASRHLQSDPKLNNTLPLDTLTLLGNEHEKSDVVDETKKMTDSSTVISSFVMPKVSIMSNSGSFRDQSNSFLSVRLFGDKDDILLSRFKRYKKIFNNIKFLSNNHESADLLILIVNKDNYMLPKMTKTPCIPIVLSKESFKISYKIPKFLKLCNPIPLKSLNDDLIALINFLDNINDLNTWNMFLQNLDSLENEGSNSLTIHDICSSLIELNTDLSSSSNNTHSSLYLSKLRKKPSKDDLGCTKDRKADLPFFNTYVIAGLTVSVVSVGFILIWKRLTLNSSTTARPITEDVSISSAYGPNEGYKDTFEKLILDKIHSFFAVFEPYSNFVVSGVKFLCKKVKVVFLQWFNF</sequence>
<keyword evidence="2" id="KW-0812">Transmembrane</keyword>
<dbReference type="EMBL" id="JQFK01000043">
    <property type="protein sequence ID" value="KGK37123.1"/>
    <property type="molecule type" value="Genomic_DNA"/>
</dbReference>
<feature type="transmembrane region" description="Helical" evidence="2">
    <location>
        <begin position="542"/>
        <end position="564"/>
    </location>
</feature>
<keyword evidence="2" id="KW-0472">Membrane</keyword>
<reference evidence="4" key="1">
    <citation type="journal article" date="2014" name="Microb. Cell Fact.">
        <title>Exploiting Issatchenkia orientalis SD108 for succinic acid production.</title>
        <authorList>
            <person name="Xiao H."/>
            <person name="Shao Z."/>
            <person name="Jiang Y."/>
            <person name="Dole S."/>
            <person name="Zhao H."/>
        </authorList>
    </citation>
    <scope>NUCLEOTIDE SEQUENCE [LARGE SCALE GENOMIC DNA]</scope>
    <source>
        <strain evidence="4">SD108</strain>
    </source>
</reference>
<dbReference type="eggNOG" id="ENOG502SVW2">
    <property type="taxonomic scope" value="Eukaryota"/>
</dbReference>
<name>A0A099NWD6_PICKU</name>
<feature type="region of interest" description="Disordered" evidence="1">
    <location>
        <begin position="258"/>
        <end position="280"/>
    </location>
</feature>
<dbReference type="AlphaFoldDB" id="A0A099NWD6"/>
<evidence type="ECO:0000256" key="1">
    <source>
        <dbReference type="SAM" id="MobiDB-lite"/>
    </source>
</evidence>
<comment type="caution">
    <text evidence="3">The sequence shown here is derived from an EMBL/GenBank/DDBJ whole genome shotgun (WGS) entry which is preliminary data.</text>
</comment>
<gene>
    <name evidence="3" type="ORF">JL09_g3695</name>
</gene>
<evidence type="ECO:0000313" key="4">
    <source>
        <dbReference type="Proteomes" id="UP000029867"/>
    </source>
</evidence>
<accession>A0A099NWD6</accession>
<feature type="compositionally biased region" description="Low complexity" evidence="1">
    <location>
        <begin position="260"/>
        <end position="273"/>
    </location>
</feature>
<dbReference type="Proteomes" id="UP000029867">
    <property type="component" value="Unassembled WGS sequence"/>
</dbReference>
<feature type="region of interest" description="Disordered" evidence="1">
    <location>
        <begin position="27"/>
        <end position="76"/>
    </location>
</feature>
<proteinExistence type="predicted"/>